<dbReference type="Gene3D" id="1.10.260.40">
    <property type="entry name" value="lambda repressor-like DNA-binding domains"/>
    <property type="match status" value="1"/>
</dbReference>
<dbReference type="InterPro" id="IPR001387">
    <property type="entry name" value="Cro/C1-type_HTH"/>
</dbReference>
<dbReference type="PANTHER" id="PTHR35010:SF3">
    <property type="entry name" value="BLL4873 PROTEIN"/>
    <property type="match status" value="1"/>
</dbReference>
<evidence type="ECO:0000259" key="1">
    <source>
        <dbReference type="PROSITE" id="PS50943"/>
    </source>
</evidence>
<proteinExistence type="predicted"/>
<feature type="domain" description="HTH cro/C1-type" evidence="1">
    <location>
        <begin position="9"/>
        <end position="64"/>
    </location>
</feature>
<organism evidence="2 3">
    <name type="scientific">Sulfobacillus benefaciens</name>
    <dbReference type="NCBI Taxonomy" id="453960"/>
    <lineage>
        <taxon>Bacteria</taxon>
        <taxon>Bacillati</taxon>
        <taxon>Bacillota</taxon>
        <taxon>Clostridia</taxon>
        <taxon>Eubacteriales</taxon>
        <taxon>Clostridiales Family XVII. Incertae Sedis</taxon>
        <taxon>Sulfobacillus</taxon>
    </lineage>
</organism>
<dbReference type="Pfam" id="PF13560">
    <property type="entry name" value="HTH_31"/>
    <property type="match status" value="1"/>
</dbReference>
<dbReference type="Gene3D" id="3.30.450.180">
    <property type="match status" value="1"/>
</dbReference>
<reference evidence="2 3" key="1">
    <citation type="journal article" date="2014" name="BMC Genomics">
        <title>Comparison of environmental and isolate Sulfobacillus genomes reveals diverse carbon, sulfur, nitrogen, and hydrogen metabolisms.</title>
        <authorList>
            <person name="Justice N.B."/>
            <person name="Norman A."/>
            <person name="Brown C.T."/>
            <person name="Singh A."/>
            <person name="Thomas B.C."/>
            <person name="Banfield J.F."/>
        </authorList>
    </citation>
    <scope>NUCLEOTIDE SEQUENCE [LARGE SCALE GENOMIC DNA]</scope>
    <source>
        <strain evidence="2">AMDSBA4</strain>
    </source>
</reference>
<dbReference type="GO" id="GO:0003677">
    <property type="term" value="F:DNA binding"/>
    <property type="evidence" value="ECO:0007669"/>
    <property type="project" value="InterPro"/>
</dbReference>
<dbReference type="PANTHER" id="PTHR35010">
    <property type="entry name" value="BLL4672 PROTEIN-RELATED"/>
    <property type="match status" value="1"/>
</dbReference>
<name>A0A2T2XH64_9FIRM</name>
<evidence type="ECO:0000313" key="2">
    <source>
        <dbReference type="EMBL" id="PSR33855.1"/>
    </source>
</evidence>
<sequence length="246" mass="27935">MSSALGDTVAKFRAERAMSQAVLADLAGCSRQYIAQLESGQRRAPSPRIVTAIANALQLRGPNRAHLYHVAGMSHLSERPDNWPELLEMARVVVTHVCYPAYVHDSMWRVWGFNRTAEEVFEISSEAVQIGATTLLDLIFHPSYRHHFVDWDHWVKVLLAEFRRDCRAVMALRENRETLRRLRRQPDFRRFWQSADPAPDSAATMALTFQSGSGAISRLRVVRMLYPGPADIWINVVVPAEDAIVD</sequence>
<comment type="caution">
    <text evidence="2">The sequence shown here is derived from an EMBL/GenBank/DDBJ whole genome shotgun (WGS) entry which is preliminary data.</text>
</comment>
<dbReference type="Pfam" id="PF17765">
    <property type="entry name" value="MLTR_LBD"/>
    <property type="match status" value="1"/>
</dbReference>
<dbReference type="CDD" id="cd00093">
    <property type="entry name" value="HTH_XRE"/>
    <property type="match status" value="1"/>
</dbReference>
<gene>
    <name evidence="2" type="ORF">C7B46_08395</name>
</gene>
<dbReference type="EMBL" id="PXYW01000016">
    <property type="protein sequence ID" value="PSR33855.1"/>
    <property type="molecule type" value="Genomic_DNA"/>
</dbReference>
<dbReference type="SUPFAM" id="SSF47413">
    <property type="entry name" value="lambda repressor-like DNA-binding domains"/>
    <property type="match status" value="1"/>
</dbReference>
<accession>A0A2T2XH64</accession>
<dbReference type="AlphaFoldDB" id="A0A2T2XH64"/>
<dbReference type="InterPro" id="IPR010982">
    <property type="entry name" value="Lambda_DNA-bd_dom_sf"/>
</dbReference>
<evidence type="ECO:0000313" key="3">
    <source>
        <dbReference type="Proteomes" id="UP000242972"/>
    </source>
</evidence>
<protein>
    <recommendedName>
        <fullName evidence="1">HTH cro/C1-type domain-containing protein</fullName>
    </recommendedName>
</protein>
<dbReference type="Proteomes" id="UP000242972">
    <property type="component" value="Unassembled WGS sequence"/>
</dbReference>
<dbReference type="PROSITE" id="PS50943">
    <property type="entry name" value="HTH_CROC1"/>
    <property type="match status" value="1"/>
</dbReference>
<dbReference type="SMART" id="SM00530">
    <property type="entry name" value="HTH_XRE"/>
    <property type="match status" value="1"/>
</dbReference>
<dbReference type="InterPro" id="IPR041413">
    <property type="entry name" value="MLTR_LBD"/>
</dbReference>